<comment type="catalytic activity">
    <reaction evidence="12">
        <text>1,2-dihydroxy-5-(methylsulfanyl)pent-1-en-3-one + O2 = 3-(methylsulfanyl)propanoate + CO + formate + 2 H(+)</text>
        <dbReference type="Rhea" id="RHEA:14161"/>
        <dbReference type="ChEBI" id="CHEBI:15378"/>
        <dbReference type="ChEBI" id="CHEBI:15379"/>
        <dbReference type="ChEBI" id="CHEBI:15740"/>
        <dbReference type="ChEBI" id="CHEBI:17245"/>
        <dbReference type="ChEBI" id="CHEBI:49016"/>
        <dbReference type="ChEBI" id="CHEBI:49252"/>
        <dbReference type="EC" id="1.13.11.53"/>
    </reaction>
</comment>
<organism evidence="13 14">
    <name type="scientific">Anisodus tanguticus</name>
    <dbReference type="NCBI Taxonomy" id="243964"/>
    <lineage>
        <taxon>Eukaryota</taxon>
        <taxon>Viridiplantae</taxon>
        <taxon>Streptophyta</taxon>
        <taxon>Embryophyta</taxon>
        <taxon>Tracheophyta</taxon>
        <taxon>Spermatophyta</taxon>
        <taxon>Magnoliopsida</taxon>
        <taxon>eudicotyledons</taxon>
        <taxon>Gunneridae</taxon>
        <taxon>Pentapetalae</taxon>
        <taxon>asterids</taxon>
        <taxon>lamiids</taxon>
        <taxon>Solanales</taxon>
        <taxon>Solanaceae</taxon>
        <taxon>Solanoideae</taxon>
        <taxon>Hyoscyameae</taxon>
        <taxon>Anisodus</taxon>
    </lineage>
</organism>
<dbReference type="FunFam" id="2.60.120.10:FF:000031">
    <property type="entry name" value="1,2-dihydroxy-3-keto-5-methylthiopentene dioxygenase"/>
    <property type="match status" value="1"/>
</dbReference>
<evidence type="ECO:0000313" key="14">
    <source>
        <dbReference type="Proteomes" id="UP001291623"/>
    </source>
</evidence>
<keyword evidence="5 12" id="KW-0028">Amino-acid biosynthesis</keyword>
<evidence type="ECO:0000256" key="9">
    <source>
        <dbReference type="ARBA" id="ARBA00023004"/>
    </source>
</evidence>
<sequence>MVQAWYLKNNITEPQKPNKDEKDNFLSLEELKKKTGVEYWKVDADNYENEGLLKKICEDRGYNYMDEITCSPEKLPNYCEKLKIFFEEHLHSDEEIRFVLEGSGYFDCRDVNDKWIRIKVNKNDLITLPPGIYHRFTLDENNYIKAKRLFVGEPVWTAINRPIGDNHPARENYLNLTKKGF</sequence>
<dbReference type="InterPro" id="IPR004313">
    <property type="entry name" value="ARD"/>
</dbReference>
<keyword evidence="7 12" id="KW-0223">Dioxygenase</keyword>
<name>A0AAE1QNH7_9SOLA</name>
<evidence type="ECO:0000256" key="11">
    <source>
        <dbReference type="ARBA" id="ARBA00023242"/>
    </source>
</evidence>
<feature type="binding site" evidence="12">
    <location>
        <position position="95"/>
    </location>
    <ligand>
        <name>Fe(2+)</name>
        <dbReference type="ChEBI" id="CHEBI:29033"/>
        <note>for iron-dependent acireductone dioxygenase activity</note>
    </ligand>
</feature>
<evidence type="ECO:0000256" key="4">
    <source>
        <dbReference type="ARBA" id="ARBA00022596"/>
    </source>
</evidence>
<evidence type="ECO:0000256" key="3">
    <source>
        <dbReference type="ARBA" id="ARBA00022490"/>
    </source>
</evidence>
<reference evidence="13" key="1">
    <citation type="submission" date="2023-12" db="EMBL/GenBank/DDBJ databases">
        <title>Genome assembly of Anisodus tanguticus.</title>
        <authorList>
            <person name="Wang Y.-J."/>
        </authorList>
    </citation>
    <scope>NUCLEOTIDE SEQUENCE</scope>
    <source>
        <strain evidence="13">KB-2021</strain>
        <tissue evidence="13">Leaf</tissue>
    </source>
</reference>
<comment type="caution">
    <text evidence="13">The sequence shown here is derived from an EMBL/GenBank/DDBJ whole genome shotgun (WGS) entry which is preliminary data.</text>
</comment>
<evidence type="ECO:0000313" key="13">
    <source>
        <dbReference type="EMBL" id="KAK4336645.1"/>
    </source>
</evidence>
<evidence type="ECO:0000256" key="5">
    <source>
        <dbReference type="ARBA" id="ARBA00022605"/>
    </source>
</evidence>
<feature type="binding site" evidence="12">
    <location>
        <position position="91"/>
    </location>
    <ligand>
        <name>Ni(2+)</name>
        <dbReference type="ChEBI" id="CHEBI:49786"/>
        <note>for nickel-dependent acireductone dioxygenase activity</note>
    </ligand>
</feature>
<keyword evidence="6 12" id="KW-0479">Metal-binding</keyword>
<feature type="binding site" evidence="12">
    <location>
        <position position="89"/>
    </location>
    <ligand>
        <name>Fe(2+)</name>
        <dbReference type="ChEBI" id="CHEBI:29033"/>
        <note>for iron-dependent acireductone dioxygenase activity</note>
    </ligand>
</feature>
<protein>
    <recommendedName>
        <fullName evidence="12">Acireductone dioxygenase</fullName>
    </recommendedName>
    <alternativeName>
        <fullName evidence="12">Acireductone dioxygenase (Fe(2+)-requiring)</fullName>
        <shortName evidence="12">ARD'</shortName>
        <shortName evidence="12">Fe-ARD</shortName>
        <ecNumber evidence="12">1.13.11.54</ecNumber>
    </alternativeName>
    <alternativeName>
        <fullName evidence="12">Acireductone dioxygenase (Ni(2+)-requiring)</fullName>
        <shortName evidence="12">ARD</shortName>
        <shortName evidence="12">Ni-ARD</shortName>
        <ecNumber evidence="12">1.13.11.53</ecNumber>
    </alternativeName>
</protein>
<dbReference type="GO" id="GO:0005634">
    <property type="term" value="C:nucleus"/>
    <property type="evidence" value="ECO:0007669"/>
    <property type="project" value="UniProtKB-SubCell"/>
</dbReference>
<feature type="binding site" evidence="12">
    <location>
        <position position="134"/>
    </location>
    <ligand>
        <name>Fe(2+)</name>
        <dbReference type="ChEBI" id="CHEBI:29033"/>
        <note>for iron-dependent acireductone dioxygenase activity</note>
    </ligand>
</feature>
<dbReference type="AlphaFoldDB" id="A0AAE1QNH7"/>
<gene>
    <name evidence="13" type="ORF">RND71_044051</name>
</gene>
<keyword evidence="11 12" id="KW-0539">Nucleus</keyword>
<dbReference type="EC" id="1.13.11.54" evidence="12"/>
<comment type="similarity">
    <text evidence="12">Belongs to the acireductone dioxygenase (ARD) family.</text>
</comment>
<comment type="subcellular location">
    <subcellularLocation>
        <location evidence="2">Cell membrane</location>
        <topology evidence="2">Peripheral membrane protein</topology>
        <orientation evidence="2">Cytoplasmic side</orientation>
    </subcellularLocation>
    <subcellularLocation>
        <location evidence="12">Cytoplasm</location>
    </subcellularLocation>
    <subcellularLocation>
        <location evidence="12">Nucleus</location>
    </subcellularLocation>
</comment>
<feature type="binding site" evidence="12">
    <location>
        <position position="134"/>
    </location>
    <ligand>
        <name>Ni(2+)</name>
        <dbReference type="ChEBI" id="CHEBI:49786"/>
        <note>for nickel-dependent acireductone dioxygenase activity</note>
    </ligand>
</feature>
<dbReference type="InterPro" id="IPR027496">
    <property type="entry name" value="ARD_euk"/>
</dbReference>
<dbReference type="EMBL" id="JAVYJV010000109">
    <property type="protein sequence ID" value="KAK4336645.1"/>
    <property type="molecule type" value="Genomic_DNA"/>
</dbReference>
<evidence type="ECO:0000256" key="6">
    <source>
        <dbReference type="ARBA" id="ARBA00022723"/>
    </source>
</evidence>
<feature type="binding site" evidence="12">
    <location>
        <position position="89"/>
    </location>
    <ligand>
        <name>Ni(2+)</name>
        <dbReference type="ChEBI" id="CHEBI:49786"/>
        <note>for nickel-dependent acireductone dioxygenase activity</note>
    </ligand>
</feature>
<comment type="catalytic activity">
    <reaction evidence="1 12">
        <text>1,2-dihydroxy-5-(methylsulfanyl)pent-1-en-3-one + O2 = 4-methylsulfanyl-2-oxobutanoate + formate + 2 H(+)</text>
        <dbReference type="Rhea" id="RHEA:24504"/>
        <dbReference type="ChEBI" id="CHEBI:15378"/>
        <dbReference type="ChEBI" id="CHEBI:15379"/>
        <dbReference type="ChEBI" id="CHEBI:15740"/>
        <dbReference type="ChEBI" id="CHEBI:16723"/>
        <dbReference type="ChEBI" id="CHEBI:49252"/>
        <dbReference type="EC" id="1.13.11.54"/>
    </reaction>
</comment>
<accession>A0AAE1QNH7</accession>
<dbReference type="GO" id="GO:0016151">
    <property type="term" value="F:nickel cation binding"/>
    <property type="evidence" value="ECO:0007669"/>
    <property type="project" value="UniProtKB-UniRule"/>
</dbReference>
<evidence type="ECO:0000256" key="2">
    <source>
        <dbReference type="ARBA" id="ARBA00004413"/>
    </source>
</evidence>
<keyword evidence="3 12" id="KW-0963">Cytoplasm</keyword>
<dbReference type="PANTHER" id="PTHR23418:SF0">
    <property type="entry name" value="ACIREDUCTONE DIOXYGENASE"/>
    <property type="match status" value="1"/>
</dbReference>
<feature type="binding site" evidence="12">
    <location>
        <position position="91"/>
    </location>
    <ligand>
        <name>Fe(2+)</name>
        <dbReference type="ChEBI" id="CHEBI:29033"/>
        <note>for iron-dependent acireductone dioxygenase activity</note>
    </ligand>
</feature>
<comment type="cofactor">
    <cofactor evidence="12">
        <name>Fe(2+)</name>
        <dbReference type="ChEBI" id="CHEBI:29033"/>
    </cofactor>
    <cofactor evidence="12">
        <name>Ni(2+)</name>
        <dbReference type="ChEBI" id="CHEBI:49786"/>
    </cofactor>
    <text evidence="12">Binds either 1 Fe or Ni cation per monomer. Iron-binding promotes an acireductone dioxygenase reaction producing 2-keto-4-methylthiobutyrate, while nickel-binding promotes an acireductone dioxygenase reaction producing 3-(methylsulfanyl)propanoate.</text>
</comment>
<dbReference type="GO" id="GO:0010308">
    <property type="term" value="F:acireductone dioxygenase (Ni2+-requiring) activity"/>
    <property type="evidence" value="ECO:0007669"/>
    <property type="project" value="UniProtKB-UniRule"/>
</dbReference>
<dbReference type="PANTHER" id="PTHR23418">
    <property type="entry name" value="ACIREDUCTONE DIOXYGENASE"/>
    <property type="match status" value="1"/>
</dbReference>
<keyword evidence="8 12" id="KW-0560">Oxidoreductase</keyword>
<keyword evidence="4 12" id="KW-0533">Nickel</keyword>
<evidence type="ECO:0000256" key="10">
    <source>
        <dbReference type="ARBA" id="ARBA00023167"/>
    </source>
</evidence>
<comment type="function">
    <text evidence="12">Catalyzes 2 different reactions between oxygen and the acireductone 1,2-dihydroxy-3-keto-5-methylthiopentene (DHK-MTPene) depending upon the metal bound in the active site. Fe-containing acireductone dioxygenase (Fe-ARD) produces formate and 2-keto-4-methylthiobutyrate (KMTB), the alpha-ketoacid precursor of methionine in the methionine recycle pathway. Ni-containing acireductone dioxygenase (Ni-ARD) produces methylthiopropionate, carbon monoxide and formate, and does not lie on the methionine recycle pathway.</text>
</comment>
<dbReference type="GO" id="GO:0019509">
    <property type="term" value="P:L-methionine salvage from methylthioadenosine"/>
    <property type="evidence" value="ECO:0007669"/>
    <property type="project" value="UniProtKB-UniRule"/>
</dbReference>
<dbReference type="HAMAP" id="MF_03154">
    <property type="entry name" value="Salvage_MtnD_euk"/>
    <property type="match status" value="1"/>
</dbReference>
<dbReference type="GO" id="GO:0010309">
    <property type="term" value="F:acireductone dioxygenase [iron(II)-requiring] activity"/>
    <property type="evidence" value="ECO:0007669"/>
    <property type="project" value="UniProtKB-UniRule"/>
</dbReference>
<dbReference type="Proteomes" id="UP001291623">
    <property type="component" value="Unassembled WGS sequence"/>
</dbReference>
<dbReference type="GO" id="GO:0005506">
    <property type="term" value="F:iron ion binding"/>
    <property type="evidence" value="ECO:0007669"/>
    <property type="project" value="UniProtKB-UniRule"/>
</dbReference>
<dbReference type="GO" id="GO:0005737">
    <property type="term" value="C:cytoplasm"/>
    <property type="evidence" value="ECO:0007669"/>
    <property type="project" value="UniProtKB-SubCell"/>
</dbReference>
<evidence type="ECO:0000256" key="8">
    <source>
        <dbReference type="ARBA" id="ARBA00023002"/>
    </source>
</evidence>
<dbReference type="EC" id="1.13.11.53" evidence="12"/>
<proteinExistence type="inferred from homology"/>
<feature type="binding site" evidence="12">
    <location>
        <position position="95"/>
    </location>
    <ligand>
        <name>Ni(2+)</name>
        <dbReference type="ChEBI" id="CHEBI:49786"/>
        <note>for nickel-dependent acireductone dioxygenase activity</note>
    </ligand>
</feature>
<dbReference type="SUPFAM" id="SSF51182">
    <property type="entry name" value="RmlC-like cupins"/>
    <property type="match status" value="1"/>
</dbReference>
<dbReference type="Pfam" id="PF03079">
    <property type="entry name" value="ARD"/>
    <property type="match status" value="1"/>
</dbReference>
<dbReference type="InterPro" id="IPR014710">
    <property type="entry name" value="RmlC-like_jellyroll"/>
</dbReference>
<keyword evidence="10 12" id="KW-0486">Methionine biosynthesis</keyword>
<keyword evidence="9 12" id="KW-0408">Iron</keyword>
<evidence type="ECO:0000256" key="7">
    <source>
        <dbReference type="ARBA" id="ARBA00022964"/>
    </source>
</evidence>
<comment type="pathway">
    <text evidence="12">Amino-acid biosynthesis; L-methionine biosynthesis via salvage pathway; L-methionine from S-methyl-5-thio-alpha-D-ribose 1-phosphate: step 5/6.</text>
</comment>
<dbReference type="CDD" id="cd02232">
    <property type="entry name" value="cupin_ARD"/>
    <property type="match status" value="1"/>
</dbReference>
<dbReference type="InterPro" id="IPR011051">
    <property type="entry name" value="RmlC_Cupin_sf"/>
</dbReference>
<keyword evidence="14" id="KW-1185">Reference proteome</keyword>
<evidence type="ECO:0000256" key="1">
    <source>
        <dbReference type="ARBA" id="ARBA00000428"/>
    </source>
</evidence>
<dbReference type="GO" id="GO:0005886">
    <property type="term" value="C:plasma membrane"/>
    <property type="evidence" value="ECO:0007669"/>
    <property type="project" value="UniProtKB-SubCell"/>
</dbReference>
<evidence type="ECO:0000256" key="12">
    <source>
        <dbReference type="HAMAP-Rule" id="MF_03154"/>
    </source>
</evidence>
<dbReference type="Gene3D" id="2.60.120.10">
    <property type="entry name" value="Jelly Rolls"/>
    <property type="match status" value="1"/>
</dbReference>